<dbReference type="RefSeq" id="XP_013387957.1">
    <property type="nucleotide sequence ID" value="XM_013532503.2"/>
</dbReference>
<feature type="domain" description="Bicarbonate transporter-like transmembrane" evidence="13">
    <location>
        <begin position="806"/>
        <end position="1367"/>
    </location>
</feature>
<feature type="region of interest" description="Disordered" evidence="12">
    <location>
        <begin position="286"/>
        <end position="356"/>
    </location>
</feature>
<dbReference type="Proteomes" id="UP000085678">
    <property type="component" value="Unplaced"/>
</dbReference>
<name>A0A1S3HSC3_LINAN</name>
<keyword evidence="3 11" id="KW-0813">Transport</keyword>
<dbReference type="GO" id="GO:0005886">
    <property type="term" value="C:plasma membrane"/>
    <property type="evidence" value="ECO:0007669"/>
    <property type="project" value="UniProtKB-SubCell"/>
</dbReference>
<reference evidence="16 17" key="1">
    <citation type="submission" date="2025-04" db="UniProtKB">
        <authorList>
            <consortium name="RefSeq"/>
        </authorList>
    </citation>
    <scope>IDENTIFICATION</scope>
    <source>
        <tissue evidence="16 17">Gonads</tissue>
    </source>
</reference>
<dbReference type="InterPro" id="IPR011531">
    <property type="entry name" value="HCO3_transpt-like_TM_dom"/>
</dbReference>
<keyword evidence="5" id="KW-0039">Anion exchange</keyword>
<dbReference type="KEGG" id="lak:106157034"/>
<keyword evidence="7 11" id="KW-1133">Transmembrane helix</keyword>
<evidence type="ECO:0000313" key="17">
    <source>
        <dbReference type="RefSeq" id="XP_013387958.1"/>
    </source>
</evidence>
<dbReference type="GeneID" id="106157034"/>
<keyword evidence="4" id="KW-1003">Cell membrane</keyword>
<proteinExistence type="inferred from homology"/>
<feature type="compositionally biased region" description="Basic and acidic residues" evidence="12">
    <location>
        <begin position="57"/>
        <end position="73"/>
    </location>
</feature>
<feature type="transmembrane region" description="Helical" evidence="11">
    <location>
        <begin position="1049"/>
        <end position="1070"/>
    </location>
</feature>
<feature type="region of interest" description="Disordered" evidence="12">
    <location>
        <begin position="1372"/>
        <end position="1397"/>
    </location>
</feature>
<feature type="compositionally biased region" description="Low complexity" evidence="12">
    <location>
        <begin position="120"/>
        <end position="131"/>
    </location>
</feature>
<feature type="compositionally biased region" description="Basic and acidic residues" evidence="12">
    <location>
        <begin position="778"/>
        <end position="800"/>
    </location>
</feature>
<feature type="transmembrane region" description="Helical" evidence="11">
    <location>
        <begin position="835"/>
        <end position="856"/>
    </location>
</feature>
<evidence type="ECO:0000256" key="1">
    <source>
        <dbReference type="ARBA" id="ARBA00004651"/>
    </source>
</evidence>
<feature type="region of interest" description="Disordered" evidence="12">
    <location>
        <begin position="55"/>
        <end position="263"/>
    </location>
</feature>
<gene>
    <name evidence="16 17 18 19 20" type="primary">LOC106157034</name>
</gene>
<feature type="transmembrane region" description="Helical" evidence="11">
    <location>
        <begin position="1334"/>
        <end position="1356"/>
    </location>
</feature>
<accession>A0A1S3HSC3</accession>
<dbReference type="PANTHER" id="PTHR11453:SF47">
    <property type="entry name" value="ANION EXCHANGE PROTEIN"/>
    <property type="match status" value="1"/>
</dbReference>
<keyword evidence="6 11" id="KW-0812">Transmembrane</keyword>
<organism evidence="15 18">
    <name type="scientific">Lingula anatina</name>
    <name type="common">Brachiopod</name>
    <name type="synonym">Lingula unguis</name>
    <dbReference type="NCBI Taxonomy" id="7574"/>
    <lineage>
        <taxon>Eukaryota</taxon>
        <taxon>Metazoa</taxon>
        <taxon>Spiralia</taxon>
        <taxon>Lophotrochozoa</taxon>
        <taxon>Brachiopoda</taxon>
        <taxon>Linguliformea</taxon>
        <taxon>Lingulata</taxon>
        <taxon>Lingulida</taxon>
        <taxon>Linguloidea</taxon>
        <taxon>Lingulidae</taxon>
        <taxon>Lingula</taxon>
    </lineage>
</organism>
<evidence type="ECO:0000256" key="6">
    <source>
        <dbReference type="ARBA" id="ARBA00022692"/>
    </source>
</evidence>
<keyword evidence="9 11" id="KW-0472">Membrane</keyword>
<sequence length="1397" mass="157464">MAESEPSKSSIEADIELHAVGDLVGSSSRSDVLDATMEKLFEPKRSFPFVLDYNDSEPVKQKPFNDYREKSQNFDENDYNSHRSSSFPHIHQTLKGLYSSKSAHSLRLPKKKVRKKKNPSGRSRSFSGRKSLTFTPSLKGVEELNNEADYEEETKRDHVFEEDSDDLADVKDKDEDNEDEEKKIKHDTVDGASTSDNVAKKKDLLPEAKKAAFYIGEEEQEDTVDTSRQPLLPRSDSKVSKQSKDSVAAQQFSLATSDVPERSTMFEDVADEPQVSQHAARPMISVPSAEKTKSGPPAVTFNIGGHSDEDLDKAEKHSQPPPSHSEVSKPTSSKGHKRHRRHHHHGEEDLKLRRQKGSEVQMDTMLKRVPTEPEEALYLQDADLDDMSSHRFENVRGIRRHKITPRVALASIVEIGKNKISKKYDHSPHEIFVELDELHLGGKNEIEWREKARWIKFEEDVEEGAERWGKPHVASLSFHSLLELRKGLESGSIILDLEAVTLADIANKVVDIMIIGDQIKEEDRGNVLRTLMHKHKHVNETKALIRRNFSYQNLIGLDSSRGSKPSLLKNFSLASMGSHHSGENNTACDGEVKVDVEGDSKNKMTQLPIEEEVGFINMDDVASQRSNSSQVKEHMKTELDIMKKIPKDAEATVVLVGEVDFLDSPAIAFVRLAEGQMLSGLTEVPLPVRFLFILLGPHITPDTSADYYEIGRSMSTLMSNVRFHEVAYRADDKRELLSAINEFLDESIVLPPGDWERETLLPIMNMARKRNRRRRKQKERERKEREDKEQIEKQKPPMDPLRRTKRCFGGMISEIKQRYPLYLSDLKDALNTLCLAAFFFIYFAALSPAITFGGLLGEKTQQYIGVSETMIGSAMCGALFCLFAGQPILIIGATGPIAVFEESFFSFCQANGMEYLTMRVWIGMWFAVIAIILVALDGSFLIRYVTRFTQEIFASLISLIFIYEVFNKLVSVFMRHPFLPKYPDHYDLPDKNVSAHLLHNANGTAAEGTIPFLLQNNGEINTSYVEVSGGKEMIVPLPGQEPANQPNTALMSFILMFGTFCIAFFLKGFRNSKFLGRGVRRAIGDFGVPIAIFTMVLIDFLIEDVYTTKLNVPDGLSPTNSTKRGWFVNPMGHHKFIQVWQIFAALIPALLVFILVFMESQITGMIVNKKERKLKKGTGYHLDMLIIGVLNCGCSFLGLPFVCAATVRSVAHVSSLTVMSRTHAPGERPQIEEVKEQRMTGFFVNVMVGVSAAMGPILRLIPLSVLFGVFLYMGVASLSGIQMVERIQLLFMPVKHHPDVSFVRKVRTWKMHIFTVIQILCLAVLWVVKSTPAALGVPFVLILMVPLRIFVLKYIFSEQELHELDRDEGSVIPVEEGDSDTEPEEEPDFYTQAHMPL</sequence>
<dbReference type="InterPro" id="IPR013769">
    <property type="entry name" value="Band3_cytoplasmic_dom"/>
</dbReference>
<evidence type="ECO:0000256" key="4">
    <source>
        <dbReference type="ARBA" id="ARBA00022475"/>
    </source>
</evidence>
<comment type="catalytic activity">
    <reaction evidence="10">
        <text>hydrogencarbonate(in) + chloride(out) = hydrogencarbonate(out) + chloride(in)</text>
        <dbReference type="Rhea" id="RHEA:72363"/>
        <dbReference type="ChEBI" id="CHEBI:17544"/>
        <dbReference type="ChEBI" id="CHEBI:17996"/>
    </reaction>
</comment>
<dbReference type="SUPFAM" id="SSF55804">
    <property type="entry name" value="Phoshotransferase/anion transport protein"/>
    <property type="match status" value="1"/>
</dbReference>
<feature type="transmembrane region" description="Helical" evidence="11">
    <location>
        <begin position="877"/>
        <end position="900"/>
    </location>
</feature>
<dbReference type="InterPro" id="IPR016152">
    <property type="entry name" value="PTrfase/Anion_transptr"/>
</dbReference>
<keyword evidence="15" id="KW-1185">Reference proteome</keyword>
<evidence type="ECO:0000256" key="10">
    <source>
        <dbReference type="ARBA" id="ARBA00049347"/>
    </source>
</evidence>
<feature type="compositionally biased region" description="Basic and acidic residues" evidence="12">
    <location>
        <begin position="235"/>
        <end position="244"/>
    </location>
</feature>
<dbReference type="Gene3D" id="1.10.287.570">
    <property type="entry name" value="Helical hairpin bin"/>
    <property type="match status" value="1"/>
</dbReference>
<dbReference type="STRING" id="7574.A0A1S3HSC3"/>
<evidence type="ECO:0000256" key="9">
    <source>
        <dbReference type="ARBA" id="ARBA00023136"/>
    </source>
</evidence>
<keyword evidence="8 11" id="KW-0406">Ion transport</keyword>
<evidence type="ECO:0000256" key="5">
    <source>
        <dbReference type="ARBA" id="ARBA00022681"/>
    </source>
</evidence>
<evidence type="ECO:0000313" key="15">
    <source>
        <dbReference type="Proteomes" id="UP000085678"/>
    </source>
</evidence>
<evidence type="ECO:0000256" key="11">
    <source>
        <dbReference type="RuleBase" id="RU362035"/>
    </source>
</evidence>
<evidence type="ECO:0000256" key="2">
    <source>
        <dbReference type="ARBA" id="ARBA00010993"/>
    </source>
</evidence>
<dbReference type="RefSeq" id="XP_013387961.1">
    <property type="nucleotide sequence ID" value="XM_013532507.2"/>
</dbReference>
<dbReference type="InterPro" id="IPR003020">
    <property type="entry name" value="HCO3_transpt_euk"/>
</dbReference>
<dbReference type="RefSeq" id="XP_013387959.1">
    <property type="nucleotide sequence ID" value="XM_013532505.1"/>
</dbReference>
<dbReference type="Gene3D" id="3.40.930.10">
    <property type="entry name" value="Mannitol-specific EII, Chain A"/>
    <property type="match status" value="1"/>
</dbReference>
<dbReference type="GO" id="GO:0051453">
    <property type="term" value="P:regulation of intracellular pH"/>
    <property type="evidence" value="ECO:0007669"/>
    <property type="project" value="TreeGrafter"/>
</dbReference>
<feature type="transmembrane region" description="Helical" evidence="11">
    <location>
        <begin position="1311"/>
        <end position="1328"/>
    </location>
</feature>
<dbReference type="Pfam" id="PF07565">
    <property type="entry name" value="Band_3_cyto"/>
    <property type="match status" value="1"/>
</dbReference>
<evidence type="ECO:0000259" key="13">
    <source>
        <dbReference type="Pfam" id="PF00955"/>
    </source>
</evidence>
<evidence type="ECO:0000313" key="19">
    <source>
        <dbReference type="RefSeq" id="XP_013387960.1"/>
    </source>
</evidence>
<evidence type="ECO:0000313" key="18">
    <source>
        <dbReference type="RefSeq" id="XP_013387959.1"/>
    </source>
</evidence>
<feature type="transmembrane region" description="Helical" evidence="11">
    <location>
        <begin position="952"/>
        <end position="974"/>
    </location>
</feature>
<evidence type="ECO:0000259" key="14">
    <source>
        <dbReference type="Pfam" id="PF07565"/>
    </source>
</evidence>
<evidence type="ECO:0000256" key="7">
    <source>
        <dbReference type="ARBA" id="ARBA00022989"/>
    </source>
</evidence>
<evidence type="ECO:0000256" key="8">
    <source>
        <dbReference type="ARBA" id="ARBA00023065"/>
    </source>
</evidence>
<dbReference type="RefSeq" id="XP_013387958.1">
    <property type="nucleotide sequence ID" value="XM_013532504.2"/>
</dbReference>
<feature type="compositionally biased region" description="Basic and acidic residues" evidence="12">
    <location>
        <begin position="198"/>
        <end position="210"/>
    </location>
</feature>
<dbReference type="GO" id="GO:0005452">
    <property type="term" value="F:solute:inorganic anion antiporter activity"/>
    <property type="evidence" value="ECO:0007669"/>
    <property type="project" value="InterPro"/>
</dbReference>
<dbReference type="GO" id="GO:0008509">
    <property type="term" value="F:monoatomic anion transmembrane transporter activity"/>
    <property type="evidence" value="ECO:0007669"/>
    <property type="project" value="InterPro"/>
</dbReference>
<dbReference type="PRINTS" id="PR01231">
    <property type="entry name" value="HCO3TRNSPORT"/>
</dbReference>
<evidence type="ECO:0000313" key="20">
    <source>
        <dbReference type="RefSeq" id="XP_013387961.1"/>
    </source>
</evidence>
<protein>
    <recommendedName>
        <fullName evidence="11">Anion exchange protein</fullName>
    </recommendedName>
</protein>
<dbReference type="RefSeq" id="XP_013387960.1">
    <property type="nucleotide sequence ID" value="XM_013532506.1"/>
</dbReference>
<dbReference type="OrthoDB" id="1735926at2759"/>
<dbReference type="FunFam" id="1.10.287.570:FF:000001">
    <property type="entry name" value="Anion exchange protein"/>
    <property type="match status" value="1"/>
</dbReference>
<dbReference type="PANTHER" id="PTHR11453">
    <property type="entry name" value="ANION EXCHANGE PROTEIN"/>
    <property type="match status" value="1"/>
</dbReference>
<dbReference type="GO" id="GO:0015701">
    <property type="term" value="P:bicarbonate transport"/>
    <property type="evidence" value="ECO:0007669"/>
    <property type="project" value="TreeGrafter"/>
</dbReference>
<feature type="transmembrane region" description="Helical" evidence="11">
    <location>
        <begin position="1179"/>
        <end position="1207"/>
    </location>
</feature>
<feature type="compositionally biased region" description="Basic residues" evidence="12">
    <location>
        <begin position="768"/>
        <end position="777"/>
    </location>
</feature>
<evidence type="ECO:0000256" key="3">
    <source>
        <dbReference type="ARBA" id="ARBA00022448"/>
    </source>
</evidence>
<evidence type="ECO:0000256" key="12">
    <source>
        <dbReference type="SAM" id="MobiDB-lite"/>
    </source>
</evidence>
<feature type="transmembrane region" description="Helical" evidence="11">
    <location>
        <begin position="1082"/>
        <end position="1102"/>
    </location>
</feature>
<dbReference type="PRINTS" id="PR00165">
    <property type="entry name" value="ANIONEXCHNGR"/>
</dbReference>
<dbReference type="Pfam" id="PF00955">
    <property type="entry name" value="HCO3_cotransp"/>
    <property type="match status" value="1"/>
</dbReference>
<feature type="transmembrane region" description="Helical" evidence="11">
    <location>
        <begin position="1257"/>
        <end position="1281"/>
    </location>
</feature>
<feature type="region of interest" description="Disordered" evidence="12">
    <location>
        <begin position="768"/>
        <end position="800"/>
    </location>
</feature>
<feature type="compositionally biased region" description="Basic residues" evidence="12">
    <location>
        <begin position="107"/>
        <end position="119"/>
    </location>
</feature>
<feature type="domain" description="Band 3 cytoplasmic" evidence="14">
    <location>
        <begin position="429"/>
        <end position="756"/>
    </location>
</feature>
<feature type="transmembrane region" description="Helical" evidence="11">
    <location>
        <begin position="920"/>
        <end position="940"/>
    </location>
</feature>
<dbReference type="NCBIfam" id="TIGR00834">
    <property type="entry name" value="ae"/>
    <property type="match status" value="1"/>
</dbReference>
<feature type="compositionally biased region" description="Acidic residues" evidence="12">
    <location>
        <begin position="1375"/>
        <end position="1388"/>
    </location>
</feature>
<dbReference type="InterPro" id="IPR001717">
    <property type="entry name" value="Anion_exchange"/>
</dbReference>
<comment type="subcellular location">
    <subcellularLocation>
        <location evidence="1">Cell membrane</location>
        <topology evidence="1">Multi-pass membrane protein</topology>
    </subcellularLocation>
    <subcellularLocation>
        <location evidence="11">Membrane</location>
        <topology evidence="11">Multi-pass membrane protein</topology>
    </subcellularLocation>
</comment>
<dbReference type="FunFam" id="3.40.930.10:FF:000020">
    <property type="entry name" value="Anion exchange protein"/>
    <property type="match status" value="1"/>
</dbReference>
<feature type="transmembrane region" description="Helical" evidence="11">
    <location>
        <begin position="1139"/>
        <end position="1158"/>
    </location>
</feature>
<feature type="compositionally biased region" description="Basic and acidic residues" evidence="12">
    <location>
        <begin position="168"/>
        <end position="189"/>
    </location>
</feature>
<evidence type="ECO:0000313" key="16">
    <source>
        <dbReference type="RefSeq" id="XP_013387957.1"/>
    </source>
</evidence>
<comment type="similarity">
    <text evidence="2 11">Belongs to the anion exchanger (TC 2.A.31) family.</text>
</comment>
<feature type="compositionally biased region" description="Basic residues" evidence="12">
    <location>
        <begin position="334"/>
        <end position="344"/>
    </location>
</feature>